<evidence type="ECO:0000259" key="7">
    <source>
        <dbReference type="Pfam" id="PF03446"/>
    </source>
</evidence>
<dbReference type="InterPro" id="IPR029154">
    <property type="entry name" value="HIBADH-like_NADP-bd"/>
</dbReference>
<dbReference type="PANTHER" id="PTHR22981">
    <property type="entry name" value="3-HYDROXYISOBUTYRATE DEHYDROGENASE-RELATED"/>
    <property type="match status" value="1"/>
</dbReference>
<dbReference type="EMBL" id="JBHRYJ010000004">
    <property type="protein sequence ID" value="MFC3677351.1"/>
    <property type="molecule type" value="Genomic_DNA"/>
</dbReference>
<feature type="region of interest" description="Disordered" evidence="6">
    <location>
        <begin position="1"/>
        <end position="36"/>
    </location>
</feature>
<keyword evidence="3" id="KW-0101">Branched-chain amino acid catabolism</keyword>
<accession>A0ABV7VIL1</accession>
<evidence type="ECO:0000256" key="6">
    <source>
        <dbReference type="SAM" id="MobiDB-lite"/>
    </source>
</evidence>
<dbReference type="Gene3D" id="3.40.50.720">
    <property type="entry name" value="NAD(P)-binding Rossmann-like Domain"/>
    <property type="match status" value="1"/>
</dbReference>
<protein>
    <submittedName>
        <fullName evidence="9">3-hydroxyisobutyrate dehydrogenase</fullName>
        <ecNumber evidence="9">1.1.1.31</ecNumber>
    </submittedName>
</protein>
<dbReference type="NCBIfam" id="TIGR01692">
    <property type="entry name" value="HIBADH"/>
    <property type="match status" value="1"/>
</dbReference>
<organism evidence="9 10">
    <name type="scientific">Ferrovibrio xuzhouensis</name>
    <dbReference type="NCBI Taxonomy" id="1576914"/>
    <lineage>
        <taxon>Bacteria</taxon>
        <taxon>Pseudomonadati</taxon>
        <taxon>Pseudomonadota</taxon>
        <taxon>Alphaproteobacteria</taxon>
        <taxon>Rhodospirillales</taxon>
        <taxon>Rhodospirillaceae</taxon>
        <taxon>Ferrovibrio</taxon>
    </lineage>
</organism>
<evidence type="ECO:0000313" key="10">
    <source>
        <dbReference type="Proteomes" id="UP001595711"/>
    </source>
</evidence>
<reference evidence="10" key="1">
    <citation type="journal article" date="2019" name="Int. J. Syst. Evol. Microbiol.">
        <title>The Global Catalogue of Microorganisms (GCM) 10K type strain sequencing project: providing services to taxonomists for standard genome sequencing and annotation.</title>
        <authorList>
            <consortium name="The Broad Institute Genomics Platform"/>
            <consortium name="The Broad Institute Genome Sequencing Center for Infectious Disease"/>
            <person name="Wu L."/>
            <person name="Ma J."/>
        </authorList>
    </citation>
    <scope>NUCLEOTIDE SEQUENCE [LARGE SCALE GENOMIC DNA]</scope>
    <source>
        <strain evidence="10">KCTC 42182</strain>
    </source>
</reference>
<dbReference type="PANTHER" id="PTHR22981:SF7">
    <property type="entry name" value="3-HYDROXYISOBUTYRATE DEHYDROGENASE, MITOCHONDRIAL"/>
    <property type="match status" value="1"/>
</dbReference>
<dbReference type="Pfam" id="PF03446">
    <property type="entry name" value="NAD_binding_2"/>
    <property type="match status" value="1"/>
</dbReference>
<evidence type="ECO:0000256" key="2">
    <source>
        <dbReference type="ARBA" id="ARBA00009080"/>
    </source>
</evidence>
<evidence type="ECO:0000313" key="9">
    <source>
        <dbReference type="EMBL" id="MFC3677351.1"/>
    </source>
</evidence>
<dbReference type="InterPro" id="IPR008927">
    <property type="entry name" value="6-PGluconate_DH-like_C_sf"/>
</dbReference>
<name>A0ABV7VIL1_9PROT</name>
<dbReference type="SUPFAM" id="SSF51735">
    <property type="entry name" value="NAD(P)-binding Rossmann-fold domains"/>
    <property type="match status" value="1"/>
</dbReference>
<evidence type="ECO:0000256" key="5">
    <source>
        <dbReference type="ARBA" id="ARBA00023027"/>
    </source>
</evidence>
<keyword evidence="4 9" id="KW-0560">Oxidoreductase</keyword>
<dbReference type="RefSeq" id="WP_379728890.1">
    <property type="nucleotide sequence ID" value="NZ_JBHRYJ010000004.1"/>
</dbReference>
<comment type="similarity">
    <text evidence="2">Belongs to the HIBADH-related family.</text>
</comment>
<evidence type="ECO:0000256" key="3">
    <source>
        <dbReference type="ARBA" id="ARBA00022456"/>
    </source>
</evidence>
<dbReference type="PIRSF" id="PIRSF000103">
    <property type="entry name" value="HIBADH"/>
    <property type="match status" value="1"/>
</dbReference>
<proteinExistence type="inferred from homology"/>
<dbReference type="GO" id="GO:0008442">
    <property type="term" value="F:3-hydroxyisobutyrate dehydrogenase activity"/>
    <property type="evidence" value="ECO:0007669"/>
    <property type="project" value="UniProtKB-EC"/>
</dbReference>
<dbReference type="Pfam" id="PF14833">
    <property type="entry name" value="NAD_binding_11"/>
    <property type="match status" value="1"/>
</dbReference>
<dbReference type="EC" id="1.1.1.31" evidence="9"/>
<keyword evidence="5" id="KW-0520">NAD</keyword>
<comment type="pathway">
    <text evidence="1">Amino-acid degradation.</text>
</comment>
<evidence type="ECO:0000259" key="8">
    <source>
        <dbReference type="Pfam" id="PF14833"/>
    </source>
</evidence>
<dbReference type="InterPro" id="IPR006115">
    <property type="entry name" value="6PGDH_NADP-bd"/>
</dbReference>
<dbReference type="InterPro" id="IPR036291">
    <property type="entry name" value="NAD(P)-bd_dom_sf"/>
</dbReference>
<dbReference type="Proteomes" id="UP001595711">
    <property type="component" value="Unassembled WGS sequence"/>
</dbReference>
<gene>
    <name evidence="9" type="primary">mmsB</name>
    <name evidence="9" type="ORF">ACFOOQ_17490</name>
</gene>
<keyword evidence="10" id="KW-1185">Reference proteome</keyword>
<feature type="domain" description="6-phosphogluconate dehydrogenase NADP-binding" evidence="7">
    <location>
        <begin position="40"/>
        <end position="199"/>
    </location>
</feature>
<dbReference type="InterPro" id="IPR013328">
    <property type="entry name" value="6PGD_dom2"/>
</dbReference>
<evidence type="ECO:0000256" key="1">
    <source>
        <dbReference type="ARBA" id="ARBA00005023"/>
    </source>
</evidence>
<sequence length="335" mass="34087">MPISSAISNRCRRANCSSTDAANPEQHQPEKASGGNSMAKIGFIGVGNMGGPMAANLLKAGHEVTAFDLSAELVQKVVDAGGKKAATAADAVRDAEIVVSMLPAGKHVKAVYTGDKGILAAAKPGTLFVDSSTIDVKTAREVIAAAEAKGMLMLDAPVSGGVAGAENAALTFMVGGSDAAFARAKPVLEAMGKKIVHAGGAGNGQVAKVCNNMVLGISMIAVSEAFVMAEKLGLSTQAMFDIVSSSSGSCWALVNHCPVPGPVPTSAANRDYKPGFAAELMLKDLRLSQEAARSAKVETPLGAEATALFAEYVETASGGSSDYSGIIRMIRKMAG</sequence>
<comment type="caution">
    <text evidence="9">The sequence shown here is derived from an EMBL/GenBank/DDBJ whole genome shotgun (WGS) entry which is preliminary data.</text>
</comment>
<dbReference type="InterPro" id="IPR011548">
    <property type="entry name" value="HIBADH"/>
</dbReference>
<dbReference type="InterPro" id="IPR015815">
    <property type="entry name" value="HIBADH-related"/>
</dbReference>
<feature type="domain" description="3-hydroxyisobutyrate dehydrogenase-like NAD-binding" evidence="8">
    <location>
        <begin position="202"/>
        <end position="329"/>
    </location>
</feature>
<dbReference type="SUPFAM" id="SSF48179">
    <property type="entry name" value="6-phosphogluconate dehydrogenase C-terminal domain-like"/>
    <property type="match status" value="1"/>
</dbReference>
<evidence type="ECO:0000256" key="4">
    <source>
        <dbReference type="ARBA" id="ARBA00023002"/>
    </source>
</evidence>
<dbReference type="Gene3D" id="1.10.1040.10">
    <property type="entry name" value="N-(1-d-carboxylethyl)-l-norvaline Dehydrogenase, domain 2"/>
    <property type="match status" value="1"/>
</dbReference>